<name>G3XS59_ASPNA</name>
<feature type="transmembrane region" description="Helical" evidence="1">
    <location>
        <begin position="196"/>
        <end position="217"/>
    </location>
</feature>
<keyword evidence="1" id="KW-0812">Transmembrane</keyword>
<dbReference type="AlphaFoldDB" id="G3XS59"/>
<keyword evidence="1" id="KW-0472">Membrane</keyword>
<evidence type="ECO:0000313" key="2">
    <source>
        <dbReference type="EMBL" id="EHA26425.1"/>
    </source>
</evidence>
<gene>
    <name evidence="2" type="ORF">ASPNIDRAFT_36148</name>
</gene>
<evidence type="ECO:0000313" key="3">
    <source>
        <dbReference type="Proteomes" id="UP000009038"/>
    </source>
</evidence>
<accession>G3XS59</accession>
<dbReference type="HOGENOM" id="CLU_1229689_0_0_1"/>
<proteinExistence type="predicted"/>
<dbReference type="Proteomes" id="UP000009038">
    <property type="component" value="Unassembled WGS sequence"/>
</dbReference>
<keyword evidence="1" id="KW-1133">Transmembrane helix</keyword>
<dbReference type="VEuPathDB" id="FungiDB:ASPNIDRAFT2_36148"/>
<protein>
    <submittedName>
        <fullName evidence="2">Uncharacterized protein</fullName>
    </submittedName>
</protein>
<organism evidence="2 3">
    <name type="scientific">Aspergillus niger (strain ATCC 1015 / CBS 113.46 / FGSC A1144 / LSHB Ac4 / NCTC 3858a / NRRL 328 / USDA 3528.7)</name>
    <dbReference type="NCBI Taxonomy" id="380704"/>
    <lineage>
        <taxon>Eukaryota</taxon>
        <taxon>Fungi</taxon>
        <taxon>Dikarya</taxon>
        <taxon>Ascomycota</taxon>
        <taxon>Pezizomycotina</taxon>
        <taxon>Eurotiomycetes</taxon>
        <taxon>Eurotiomycetidae</taxon>
        <taxon>Eurotiales</taxon>
        <taxon>Aspergillaceae</taxon>
        <taxon>Aspergillus</taxon>
        <taxon>Aspergillus subgen. Circumdati</taxon>
    </lineage>
</organism>
<dbReference type="EMBL" id="ACJE01000004">
    <property type="protein sequence ID" value="EHA26425.1"/>
    <property type="molecule type" value="Genomic_DNA"/>
</dbReference>
<evidence type="ECO:0000256" key="1">
    <source>
        <dbReference type="SAM" id="Phobius"/>
    </source>
</evidence>
<comment type="caution">
    <text evidence="2">The sequence shown here is derived from an EMBL/GenBank/DDBJ whole genome shotgun (WGS) entry which is preliminary data.</text>
</comment>
<sequence length="225" mass="24937">MSLEALLDFFIFLFDRSSGDQGLHEDVASSPKRSHKIESSLATWPKVWVLAGKRKGESKGLARNYVTISAFLTLQPVFLATVAPEELTQSGQCSAYHGSWWAPSHRLLSSHSPYLFLSVPSGRYTPEVFPDGSIGEPGADRQRGGGLPKEELRVVEMASDGVVRYGAVRRRRLGKCTVVKVIVARLVQKNLPFQTLFSFISFSLVGLSVTFVGFSFLQKKKKKKD</sequence>
<reference evidence="2 3" key="1">
    <citation type="journal article" date="2011" name="Genome Res.">
        <title>Comparative genomics of citric-acid-producing Aspergillus niger ATCC 1015 versus enzyme-producing CBS 513.88.</title>
        <authorList>
            <person name="Andersen M.R."/>
            <person name="Salazar M.P."/>
            <person name="Schaap P.J."/>
            <person name="van de Vondervoort P.J."/>
            <person name="Culley D."/>
            <person name="Thykaer J."/>
            <person name="Frisvad J.C."/>
            <person name="Nielsen K.F."/>
            <person name="Albang R."/>
            <person name="Albermann K."/>
            <person name="Berka R.M."/>
            <person name="Braus G.H."/>
            <person name="Braus-Stromeyer S.A."/>
            <person name="Corrochano L.M."/>
            <person name="Dai Z."/>
            <person name="van Dijck P.W."/>
            <person name="Hofmann G."/>
            <person name="Lasure L.L."/>
            <person name="Magnuson J.K."/>
            <person name="Menke H."/>
            <person name="Meijer M."/>
            <person name="Meijer S.L."/>
            <person name="Nielsen J.B."/>
            <person name="Nielsen M.L."/>
            <person name="van Ooyen A.J."/>
            <person name="Pel H.J."/>
            <person name="Poulsen L."/>
            <person name="Samson R.A."/>
            <person name="Stam H."/>
            <person name="Tsang A."/>
            <person name="van den Brink J.M."/>
            <person name="Atkins A."/>
            <person name="Aerts A."/>
            <person name="Shapiro H."/>
            <person name="Pangilinan J."/>
            <person name="Salamov A."/>
            <person name="Lou Y."/>
            <person name="Lindquist E."/>
            <person name="Lucas S."/>
            <person name="Grimwood J."/>
            <person name="Grigoriev I.V."/>
            <person name="Kubicek C.P."/>
            <person name="Martinez D."/>
            <person name="van Peij N.N."/>
            <person name="Roubos J.A."/>
            <person name="Nielsen J."/>
            <person name="Baker S.E."/>
        </authorList>
    </citation>
    <scope>NUCLEOTIDE SEQUENCE [LARGE SCALE GENOMIC DNA]</scope>
    <source>
        <strain evidence="3">ATCC 1015 / CBS 113.46 / FGSC A1144 / LSHB Ac4 / NCTC 3858a / NRRL 328 / USDA 3528.7</strain>
    </source>
</reference>